<evidence type="ECO:0000256" key="1">
    <source>
        <dbReference type="ARBA" id="ARBA00001412"/>
    </source>
</evidence>
<dbReference type="EMBL" id="WNVG01001192">
    <property type="protein sequence ID" value="MDZ5035038.1"/>
    <property type="molecule type" value="Genomic_DNA"/>
</dbReference>
<dbReference type="GO" id="GO:0009341">
    <property type="term" value="C:beta-galactosidase complex"/>
    <property type="evidence" value="ECO:0007669"/>
    <property type="project" value="InterPro"/>
</dbReference>
<feature type="non-terminal residue" evidence="7">
    <location>
        <position position="1"/>
    </location>
</feature>
<dbReference type="AlphaFoldDB" id="A0AAW9IY03"/>
<reference evidence="7" key="1">
    <citation type="submission" date="2019-11" db="EMBL/GenBank/DDBJ databases">
        <title>Characterization of Clostridium perfringens isolates from swine manure treated agricultural soils.</title>
        <authorList>
            <person name="Wushke S.T."/>
        </authorList>
    </citation>
    <scope>NUCLEOTIDE SEQUENCE</scope>
    <source>
        <strain evidence="7">X15</strain>
    </source>
</reference>
<proteinExistence type="predicted"/>
<evidence type="ECO:0000256" key="3">
    <source>
        <dbReference type="ARBA" id="ARBA00022801"/>
    </source>
</evidence>
<evidence type="ECO:0000313" key="7">
    <source>
        <dbReference type="EMBL" id="MDZ5035038.1"/>
    </source>
</evidence>
<feature type="domain" description="Beta-galactosidase" evidence="6">
    <location>
        <begin position="6"/>
        <end position="67"/>
    </location>
</feature>
<dbReference type="Pfam" id="PF16353">
    <property type="entry name" value="LacZ_4"/>
    <property type="match status" value="1"/>
</dbReference>
<evidence type="ECO:0000259" key="6">
    <source>
        <dbReference type="Pfam" id="PF16353"/>
    </source>
</evidence>
<dbReference type="InterPro" id="IPR036156">
    <property type="entry name" value="Beta-gal/glucu_dom_sf"/>
</dbReference>
<dbReference type="InterPro" id="IPR011013">
    <property type="entry name" value="Gal_mutarotase_sf_dom"/>
</dbReference>
<dbReference type="GO" id="GO:0030246">
    <property type="term" value="F:carbohydrate binding"/>
    <property type="evidence" value="ECO:0007669"/>
    <property type="project" value="InterPro"/>
</dbReference>
<dbReference type="GO" id="GO:0004565">
    <property type="term" value="F:beta-galactosidase activity"/>
    <property type="evidence" value="ECO:0007669"/>
    <property type="project" value="UniProtKB-EC"/>
</dbReference>
<feature type="non-terminal residue" evidence="7">
    <location>
        <position position="144"/>
    </location>
</feature>
<dbReference type="SUPFAM" id="SSF74650">
    <property type="entry name" value="Galactose mutarotase-like"/>
    <property type="match status" value="1"/>
</dbReference>
<dbReference type="Proteomes" id="UP001289066">
    <property type="component" value="Unassembled WGS sequence"/>
</dbReference>
<dbReference type="InterPro" id="IPR014718">
    <property type="entry name" value="GH-type_carb-bd"/>
</dbReference>
<gene>
    <name evidence="7" type="ORF">GNF81_20340</name>
</gene>
<keyword evidence="3" id="KW-0378">Hydrolase</keyword>
<dbReference type="InterPro" id="IPR032312">
    <property type="entry name" value="LacZ_4"/>
</dbReference>
<dbReference type="InterPro" id="IPR013783">
    <property type="entry name" value="Ig-like_fold"/>
</dbReference>
<evidence type="ECO:0000256" key="2">
    <source>
        <dbReference type="ARBA" id="ARBA00012756"/>
    </source>
</evidence>
<name>A0AAW9IY03_CLOPF</name>
<feature type="domain" description="Beta galactosidase small chain/" evidence="5">
    <location>
        <begin position="104"/>
        <end position="144"/>
    </location>
</feature>
<dbReference type="RefSeq" id="WP_322413394.1">
    <property type="nucleotide sequence ID" value="NZ_WNVG01001192.1"/>
</dbReference>
<organism evidence="7 8">
    <name type="scientific">Clostridium perfringens</name>
    <dbReference type="NCBI Taxonomy" id="1502"/>
    <lineage>
        <taxon>Bacteria</taxon>
        <taxon>Bacillati</taxon>
        <taxon>Bacillota</taxon>
        <taxon>Clostridia</taxon>
        <taxon>Eubacteriales</taxon>
        <taxon>Clostridiaceae</taxon>
        <taxon>Clostridium</taxon>
    </lineage>
</organism>
<dbReference type="Gene3D" id="2.70.98.10">
    <property type="match status" value="1"/>
</dbReference>
<dbReference type="Pfam" id="PF02929">
    <property type="entry name" value="Bgal_small_N"/>
    <property type="match status" value="1"/>
</dbReference>
<comment type="caution">
    <text evidence="7">The sequence shown here is derived from an EMBL/GenBank/DDBJ whole genome shotgun (WGS) entry which is preliminary data.</text>
</comment>
<evidence type="ECO:0000313" key="8">
    <source>
        <dbReference type="Proteomes" id="UP001289066"/>
    </source>
</evidence>
<accession>A0AAW9IY03</accession>
<sequence>EGKLSEEEKNILAGEEKTIQLKLPEIKVIEGSDYTLEFNVTLKEDKPWAGDYYGHKGDEVAFEQLTLNYTPEVARPAIDVSDYNPINVEETEKETVITGGKDKESFSVTIDKTTGYITNYVVNGDVLLKEGPKPNYWRARVSND</sequence>
<evidence type="ECO:0000256" key="4">
    <source>
        <dbReference type="ARBA" id="ARBA00023295"/>
    </source>
</evidence>
<protein>
    <recommendedName>
        <fullName evidence="2">beta-galactosidase</fullName>
        <ecNumber evidence="2">3.2.1.23</ecNumber>
    </recommendedName>
</protein>
<dbReference type="InterPro" id="IPR004199">
    <property type="entry name" value="B-gal_small/dom_5"/>
</dbReference>
<comment type="catalytic activity">
    <reaction evidence="1">
        <text>Hydrolysis of terminal non-reducing beta-D-galactose residues in beta-D-galactosides.</text>
        <dbReference type="EC" id="3.2.1.23"/>
    </reaction>
</comment>
<dbReference type="SUPFAM" id="SSF49303">
    <property type="entry name" value="beta-Galactosidase/glucuronidase domain"/>
    <property type="match status" value="1"/>
</dbReference>
<dbReference type="GO" id="GO:0005990">
    <property type="term" value="P:lactose catabolic process"/>
    <property type="evidence" value="ECO:0007669"/>
    <property type="project" value="TreeGrafter"/>
</dbReference>
<dbReference type="Gene3D" id="2.60.40.10">
    <property type="entry name" value="Immunoglobulins"/>
    <property type="match status" value="1"/>
</dbReference>
<keyword evidence="4" id="KW-0326">Glycosidase</keyword>
<dbReference type="InterPro" id="IPR050347">
    <property type="entry name" value="Bact_Beta-galactosidase"/>
</dbReference>
<dbReference type="EC" id="3.2.1.23" evidence="2"/>
<dbReference type="PANTHER" id="PTHR46323">
    <property type="entry name" value="BETA-GALACTOSIDASE"/>
    <property type="match status" value="1"/>
</dbReference>
<dbReference type="PANTHER" id="PTHR46323:SF2">
    <property type="entry name" value="BETA-GALACTOSIDASE"/>
    <property type="match status" value="1"/>
</dbReference>
<evidence type="ECO:0000259" key="5">
    <source>
        <dbReference type="Pfam" id="PF02929"/>
    </source>
</evidence>